<organism evidence="1 2">
    <name type="scientific">Sulfitobacter mediterraneus</name>
    <dbReference type="NCBI Taxonomy" id="83219"/>
    <lineage>
        <taxon>Bacteria</taxon>
        <taxon>Pseudomonadati</taxon>
        <taxon>Pseudomonadota</taxon>
        <taxon>Alphaproteobacteria</taxon>
        <taxon>Rhodobacterales</taxon>
        <taxon>Roseobacteraceae</taxon>
        <taxon>Sulfitobacter</taxon>
    </lineage>
</organism>
<protein>
    <submittedName>
        <fullName evidence="1">Uncharacterized protein</fullName>
    </submittedName>
</protein>
<dbReference type="AlphaFoldDB" id="A0A2T6CDV7"/>
<dbReference type="Proteomes" id="UP000244092">
    <property type="component" value="Unassembled WGS sequence"/>
</dbReference>
<dbReference type="EMBL" id="QBKU01000006">
    <property type="protein sequence ID" value="PTX73698.1"/>
    <property type="molecule type" value="Genomic_DNA"/>
</dbReference>
<sequence>MPPFMTLMSSKPTFLLDSTSLALVGIRDCNDSPAELCQHCGDVFDRDLTCPNIATIRIGKKPLIHHRGH</sequence>
<accession>A0A2T6CDV7</accession>
<evidence type="ECO:0000313" key="1">
    <source>
        <dbReference type="EMBL" id="PTX73698.1"/>
    </source>
</evidence>
<evidence type="ECO:0000313" key="2">
    <source>
        <dbReference type="Proteomes" id="UP000244092"/>
    </source>
</evidence>
<name>A0A2T6CDV7_9RHOB</name>
<proteinExistence type="predicted"/>
<gene>
    <name evidence="1" type="ORF">C8N31_106162</name>
</gene>
<reference evidence="1 2" key="1">
    <citation type="submission" date="2018-04" db="EMBL/GenBank/DDBJ databases">
        <title>Genomic Encyclopedia of Archaeal and Bacterial Type Strains, Phase II (KMG-II): from individual species to whole genera.</title>
        <authorList>
            <person name="Goeker M."/>
        </authorList>
    </citation>
    <scope>NUCLEOTIDE SEQUENCE [LARGE SCALE GENOMIC DNA]</scope>
    <source>
        <strain evidence="1 2">DSM 12244</strain>
    </source>
</reference>
<comment type="caution">
    <text evidence="1">The sequence shown here is derived from an EMBL/GenBank/DDBJ whole genome shotgun (WGS) entry which is preliminary data.</text>
</comment>